<dbReference type="InterPro" id="IPR010035">
    <property type="entry name" value="Thi_S"/>
</dbReference>
<reference evidence="1" key="1">
    <citation type="submission" date="2022-06" db="EMBL/GenBank/DDBJ databases">
        <title>Alkalicoccobacillus porphyridii sp. nov., isolated from a marine red alga, Porphyridium purpureum and reclassification of Shouchella plakortidis and Shouchella gibsonii as Alkalicoccobacillus plakortidis comb. nov. and Alkalicoccobacillus gibsonii comb. nov.</title>
        <authorList>
            <person name="Kim K.H."/>
            <person name="Lee J.K."/>
            <person name="Han D.M."/>
            <person name="Baek J.H."/>
            <person name="Jeon C.O."/>
        </authorList>
    </citation>
    <scope>NUCLEOTIDE SEQUENCE</scope>
    <source>
        <strain evidence="1">DSM 19153</strain>
    </source>
</reference>
<dbReference type="Gene3D" id="3.10.20.30">
    <property type="match status" value="1"/>
</dbReference>
<sequence length="65" mass="7135">MTVQVNGQQVSLEVQTLEELVDHYQLDHELVVTEVDGAIIAKEERSSTKIADGMKIELVHFVGGG</sequence>
<accession>A0ABT0XPF8</accession>
<dbReference type="PANTHER" id="PTHR34472">
    <property type="entry name" value="SULFUR CARRIER PROTEIN THIS"/>
    <property type="match status" value="1"/>
</dbReference>
<protein>
    <submittedName>
        <fullName evidence="1">Sulfur carrier protein ThiS</fullName>
    </submittedName>
</protein>
<evidence type="ECO:0000313" key="2">
    <source>
        <dbReference type="Proteomes" id="UP001203665"/>
    </source>
</evidence>
<dbReference type="Proteomes" id="UP001203665">
    <property type="component" value="Unassembled WGS sequence"/>
</dbReference>
<organism evidence="1 2">
    <name type="scientific">Alkalicoccobacillus plakortidis</name>
    <dbReference type="NCBI Taxonomy" id="444060"/>
    <lineage>
        <taxon>Bacteria</taxon>
        <taxon>Bacillati</taxon>
        <taxon>Bacillota</taxon>
        <taxon>Bacilli</taxon>
        <taxon>Bacillales</taxon>
        <taxon>Bacillaceae</taxon>
        <taxon>Alkalicoccobacillus</taxon>
    </lineage>
</organism>
<dbReference type="EMBL" id="JAMQJY010000006">
    <property type="protein sequence ID" value="MCM2677791.1"/>
    <property type="molecule type" value="Genomic_DNA"/>
</dbReference>
<dbReference type="RefSeq" id="WP_251611591.1">
    <property type="nucleotide sequence ID" value="NZ_JAMQJY010000006.1"/>
</dbReference>
<dbReference type="InterPro" id="IPR012675">
    <property type="entry name" value="Beta-grasp_dom_sf"/>
</dbReference>
<dbReference type="Pfam" id="PF02597">
    <property type="entry name" value="ThiS"/>
    <property type="match status" value="1"/>
</dbReference>
<dbReference type="SUPFAM" id="SSF54285">
    <property type="entry name" value="MoaD/ThiS"/>
    <property type="match status" value="1"/>
</dbReference>
<dbReference type="CDD" id="cd00565">
    <property type="entry name" value="Ubl_ThiS"/>
    <property type="match status" value="1"/>
</dbReference>
<comment type="caution">
    <text evidence="1">The sequence shown here is derived from an EMBL/GenBank/DDBJ whole genome shotgun (WGS) entry which is preliminary data.</text>
</comment>
<evidence type="ECO:0000313" key="1">
    <source>
        <dbReference type="EMBL" id="MCM2677791.1"/>
    </source>
</evidence>
<name>A0ABT0XPF8_9BACI</name>
<proteinExistence type="predicted"/>
<dbReference type="PANTHER" id="PTHR34472:SF1">
    <property type="entry name" value="SULFUR CARRIER PROTEIN THIS"/>
    <property type="match status" value="1"/>
</dbReference>
<dbReference type="InterPro" id="IPR003749">
    <property type="entry name" value="ThiS/MoaD-like"/>
</dbReference>
<gene>
    <name evidence="1" type="primary">thiS</name>
    <name evidence="1" type="ORF">NDM98_21795</name>
</gene>
<dbReference type="InterPro" id="IPR016155">
    <property type="entry name" value="Mopterin_synth/thiamin_S_b"/>
</dbReference>
<dbReference type="NCBIfam" id="TIGR01683">
    <property type="entry name" value="thiS"/>
    <property type="match status" value="1"/>
</dbReference>
<keyword evidence="2" id="KW-1185">Reference proteome</keyword>